<organism evidence="9 10">
    <name type="scientific">Kaistia dalseonensis</name>
    <dbReference type="NCBI Taxonomy" id="410840"/>
    <lineage>
        <taxon>Bacteria</taxon>
        <taxon>Pseudomonadati</taxon>
        <taxon>Pseudomonadota</taxon>
        <taxon>Alphaproteobacteria</taxon>
        <taxon>Hyphomicrobiales</taxon>
        <taxon>Kaistiaceae</taxon>
        <taxon>Kaistia</taxon>
    </lineage>
</organism>
<dbReference type="PROSITE" id="PS50928">
    <property type="entry name" value="ABC_TM1"/>
    <property type="match status" value="1"/>
</dbReference>
<protein>
    <submittedName>
        <fullName evidence="9">Glucose/mannose transport system permease protein</fullName>
    </submittedName>
</protein>
<feature type="transmembrane region" description="Helical" evidence="7">
    <location>
        <begin position="71"/>
        <end position="93"/>
    </location>
</feature>
<feature type="transmembrane region" description="Helical" evidence="7">
    <location>
        <begin position="12"/>
        <end position="34"/>
    </location>
</feature>
<dbReference type="InterPro" id="IPR051393">
    <property type="entry name" value="ABC_transporter_permease"/>
</dbReference>
<feature type="transmembrane region" description="Helical" evidence="7">
    <location>
        <begin position="155"/>
        <end position="179"/>
    </location>
</feature>
<evidence type="ECO:0000256" key="7">
    <source>
        <dbReference type="RuleBase" id="RU363032"/>
    </source>
</evidence>
<comment type="caution">
    <text evidence="9">The sequence shown here is derived from an EMBL/GenBank/DDBJ whole genome shotgun (WGS) entry which is preliminary data.</text>
</comment>
<dbReference type="EMBL" id="JAUSVO010000007">
    <property type="protein sequence ID" value="MDQ0440217.1"/>
    <property type="molecule type" value="Genomic_DNA"/>
</dbReference>
<feature type="transmembrane region" description="Helical" evidence="7">
    <location>
        <begin position="105"/>
        <end position="124"/>
    </location>
</feature>
<keyword evidence="6 7" id="KW-0472">Membrane</keyword>
<name>A0ABU0HE31_9HYPH</name>
<keyword evidence="2 7" id="KW-0813">Transport</keyword>
<sequence>MKPRFLRFWMAQLALAPAWLIVIFAYIGTIIWTIQISFTNSKVFPVSNYVGFTQYSRLFASERWIISVQNLAIFGVLFIAGCLVLGFLLAVFLDQKIRAESVFRTIFLYPYALSFIVTGLVWQWTLNPTLGVQQTMRNWGWESFTFDWLSRGDRAIYVIALAGMWQASGLVMAILLAGLRGVDGELWKAAKVDGIPTWRVYVHIVIPILAPMFATATVLLATAVVKVYDLVVALTNGGPGISTEVPAKFVIEYLFQRQNLGLATAASTVMLITVLCVLAPWLYVQYFRTPRSAS</sequence>
<evidence type="ECO:0000313" key="10">
    <source>
        <dbReference type="Proteomes" id="UP001241603"/>
    </source>
</evidence>
<dbReference type="SUPFAM" id="SSF161098">
    <property type="entry name" value="MetI-like"/>
    <property type="match status" value="1"/>
</dbReference>
<proteinExistence type="inferred from homology"/>
<keyword evidence="10" id="KW-1185">Reference proteome</keyword>
<keyword evidence="4 7" id="KW-0812">Transmembrane</keyword>
<feature type="domain" description="ABC transmembrane type-1" evidence="8">
    <location>
        <begin position="68"/>
        <end position="281"/>
    </location>
</feature>
<evidence type="ECO:0000256" key="5">
    <source>
        <dbReference type="ARBA" id="ARBA00022989"/>
    </source>
</evidence>
<dbReference type="Pfam" id="PF00528">
    <property type="entry name" value="BPD_transp_1"/>
    <property type="match status" value="1"/>
</dbReference>
<evidence type="ECO:0000259" key="8">
    <source>
        <dbReference type="PROSITE" id="PS50928"/>
    </source>
</evidence>
<comment type="similarity">
    <text evidence="7">Belongs to the binding-protein-dependent transport system permease family.</text>
</comment>
<dbReference type="InterPro" id="IPR000515">
    <property type="entry name" value="MetI-like"/>
</dbReference>
<keyword evidence="3" id="KW-1003">Cell membrane</keyword>
<accession>A0ABU0HE31</accession>
<dbReference type="InterPro" id="IPR035906">
    <property type="entry name" value="MetI-like_sf"/>
</dbReference>
<dbReference type="PANTHER" id="PTHR30193:SF42">
    <property type="entry name" value="ABC TRANSPORTER PERMEASE PROTEIN"/>
    <property type="match status" value="1"/>
</dbReference>
<dbReference type="Proteomes" id="UP001241603">
    <property type="component" value="Unassembled WGS sequence"/>
</dbReference>
<evidence type="ECO:0000313" key="9">
    <source>
        <dbReference type="EMBL" id="MDQ0440217.1"/>
    </source>
</evidence>
<evidence type="ECO:0000256" key="1">
    <source>
        <dbReference type="ARBA" id="ARBA00004651"/>
    </source>
</evidence>
<evidence type="ECO:0000256" key="3">
    <source>
        <dbReference type="ARBA" id="ARBA00022475"/>
    </source>
</evidence>
<reference evidence="9 10" key="1">
    <citation type="submission" date="2023-07" db="EMBL/GenBank/DDBJ databases">
        <title>Genomic Encyclopedia of Type Strains, Phase IV (KMG-IV): sequencing the most valuable type-strain genomes for metagenomic binning, comparative biology and taxonomic classification.</title>
        <authorList>
            <person name="Goeker M."/>
        </authorList>
    </citation>
    <scope>NUCLEOTIDE SEQUENCE [LARGE SCALE GENOMIC DNA]</scope>
    <source>
        <strain evidence="9 10">B6-8</strain>
    </source>
</reference>
<evidence type="ECO:0000256" key="4">
    <source>
        <dbReference type="ARBA" id="ARBA00022692"/>
    </source>
</evidence>
<comment type="subcellular location">
    <subcellularLocation>
        <location evidence="1 7">Cell membrane</location>
        <topology evidence="1 7">Multi-pass membrane protein</topology>
    </subcellularLocation>
</comment>
<dbReference type="Gene3D" id="1.10.3720.10">
    <property type="entry name" value="MetI-like"/>
    <property type="match status" value="1"/>
</dbReference>
<feature type="transmembrane region" description="Helical" evidence="7">
    <location>
        <begin position="200"/>
        <end position="225"/>
    </location>
</feature>
<dbReference type="PANTHER" id="PTHR30193">
    <property type="entry name" value="ABC TRANSPORTER PERMEASE PROTEIN"/>
    <property type="match status" value="1"/>
</dbReference>
<evidence type="ECO:0000256" key="6">
    <source>
        <dbReference type="ARBA" id="ARBA00023136"/>
    </source>
</evidence>
<dbReference type="CDD" id="cd06261">
    <property type="entry name" value="TM_PBP2"/>
    <property type="match status" value="1"/>
</dbReference>
<dbReference type="RefSeq" id="WP_370877199.1">
    <property type="nucleotide sequence ID" value="NZ_JAPKNG010000007.1"/>
</dbReference>
<feature type="transmembrane region" description="Helical" evidence="7">
    <location>
        <begin position="262"/>
        <end position="284"/>
    </location>
</feature>
<gene>
    <name evidence="9" type="ORF">QO014_004630</name>
</gene>
<keyword evidence="5 7" id="KW-1133">Transmembrane helix</keyword>
<evidence type="ECO:0000256" key="2">
    <source>
        <dbReference type="ARBA" id="ARBA00022448"/>
    </source>
</evidence>